<dbReference type="HOGENOM" id="CLU_2538900_0_0_14"/>
<dbReference type="InterPro" id="IPR038461">
    <property type="entry name" value="Schlafen_AlbA_2_dom_sf"/>
</dbReference>
<dbReference type="PATRIC" id="fig|743966.3.peg.195"/>
<dbReference type="PANTHER" id="PTHR12155">
    <property type="entry name" value="SCHLAFEN"/>
    <property type="match status" value="1"/>
</dbReference>
<dbReference type="KEGG" id="mbc:MYB_00975"/>
<dbReference type="EMBL" id="CP007154">
    <property type="protein sequence ID" value="AHH45206.1"/>
    <property type="molecule type" value="Genomic_DNA"/>
</dbReference>
<evidence type="ECO:0000313" key="2">
    <source>
        <dbReference type="EMBL" id="AHH45206.1"/>
    </source>
</evidence>
<protein>
    <submittedName>
        <fullName evidence="2">Putative transcriptional regulator</fullName>
    </submittedName>
</protein>
<dbReference type="STRING" id="743966.MYB_00975"/>
<accession>W5USW4</accession>
<organism evidence="2 3">
    <name type="scientific">Mesomycoplasma bovoculi M165/69</name>
    <dbReference type="NCBI Taxonomy" id="743966"/>
    <lineage>
        <taxon>Bacteria</taxon>
        <taxon>Bacillati</taxon>
        <taxon>Mycoplasmatota</taxon>
        <taxon>Mycoplasmoidales</taxon>
        <taxon>Metamycoplasmataceae</taxon>
        <taxon>Mesomycoplasma</taxon>
    </lineage>
</organism>
<name>W5USW4_9BACT</name>
<dbReference type="OrthoDB" id="9798761at2"/>
<dbReference type="PANTHER" id="PTHR12155:SF41">
    <property type="entry name" value="SCHLAFEN ALBA-2 DOMAIN-CONTAINING PROTEIN"/>
    <property type="match status" value="1"/>
</dbReference>
<dbReference type="RefSeq" id="WP_022935503.1">
    <property type="nucleotide sequence ID" value="NZ_CP007154.1"/>
</dbReference>
<dbReference type="AlphaFoldDB" id="W5USW4"/>
<evidence type="ECO:0000259" key="1">
    <source>
        <dbReference type="Pfam" id="PF04326"/>
    </source>
</evidence>
<dbReference type="Gene3D" id="3.30.950.30">
    <property type="entry name" value="Schlafen, AAA domain"/>
    <property type="match status" value="1"/>
</dbReference>
<dbReference type="InterPro" id="IPR007421">
    <property type="entry name" value="Schlafen_AlbA_2_dom"/>
</dbReference>
<dbReference type="InterPro" id="IPR029684">
    <property type="entry name" value="Schlafen"/>
</dbReference>
<dbReference type="Proteomes" id="UP000019229">
    <property type="component" value="Chromosome"/>
</dbReference>
<reference evidence="2 3" key="1">
    <citation type="journal article" date="2014" name="Genome Announc.">
        <title>Complete Genome Sequence of Mycoplasma bovoculi Strain M165/69T (ATCC 29104).</title>
        <authorList>
            <person name="Calcutt M.J."/>
            <person name="Foecking M.F."/>
        </authorList>
    </citation>
    <scope>NUCLEOTIDE SEQUENCE [LARGE SCALE GENOMIC DNA]</scope>
    <source>
        <strain evidence="2">M165/69</strain>
    </source>
</reference>
<gene>
    <name evidence="2" type="ORF">MYB_00975</name>
</gene>
<evidence type="ECO:0000313" key="3">
    <source>
        <dbReference type="Proteomes" id="UP000019229"/>
    </source>
</evidence>
<feature type="domain" description="Schlafen AlbA-2" evidence="1">
    <location>
        <begin position="15"/>
        <end position="76"/>
    </location>
</feature>
<keyword evidence="3" id="KW-1185">Reference proteome</keyword>
<dbReference type="Pfam" id="PF04326">
    <property type="entry name" value="SLFN_AlbA_2"/>
    <property type="match status" value="1"/>
</dbReference>
<sequence length="83" mass="9441">MGDKDFCISLKYKSESLKLELKSQWILNKAEKNRKILNTISAFLNTKGGTLVIGITDEKREIIGISNNIEEIKKIKGDIELLF</sequence>
<proteinExistence type="predicted"/>